<reference evidence="7 8" key="1">
    <citation type="submission" date="2024-01" db="EMBL/GenBank/DDBJ databases">
        <title>Comparative genomics of Cryptococcus and Kwoniella reveals pathogenesis evolution and contrasting modes of karyotype evolution via chromosome fusion or intercentromeric recombination.</title>
        <authorList>
            <person name="Coelho M.A."/>
            <person name="David-Palma M."/>
            <person name="Shea T."/>
            <person name="Bowers K."/>
            <person name="McGinley-Smith S."/>
            <person name="Mohammad A.W."/>
            <person name="Gnirke A."/>
            <person name="Yurkov A.M."/>
            <person name="Nowrousian M."/>
            <person name="Sun S."/>
            <person name="Cuomo C.A."/>
            <person name="Heitman J."/>
        </authorList>
    </citation>
    <scope>NUCLEOTIDE SEQUENCE [LARGE SCALE GENOMIC DNA]</scope>
    <source>
        <strain evidence="7 8">PYCC6329</strain>
    </source>
</reference>
<comment type="subcellular location">
    <subcellularLocation>
        <location evidence="1">Membrane</location>
        <topology evidence="1">Multi-pass membrane protein</topology>
    </subcellularLocation>
</comment>
<gene>
    <name evidence="7" type="ORF">V865_007628</name>
</gene>
<dbReference type="GeneID" id="91106429"/>
<organism evidence="7 8">
    <name type="scientific">Kwoniella europaea PYCC6329</name>
    <dbReference type="NCBI Taxonomy" id="1423913"/>
    <lineage>
        <taxon>Eukaryota</taxon>
        <taxon>Fungi</taxon>
        <taxon>Dikarya</taxon>
        <taxon>Basidiomycota</taxon>
        <taxon>Agaricomycotina</taxon>
        <taxon>Tremellomycetes</taxon>
        <taxon>Tremellales</taxon>
        <taxon>Cryptococcaceae</taxon>
        <taxon>Kwoniella</taxon>
    </lineage>
</organism>
<evidence type="ECO:0000256" key="6">
    <source>
        <dbReference type="SAM" id="SignalP"/>
    </source>
</evidence>
<evidence type="ECO:0000256" key="5">
    <source>
        <dbReference type="SAM" id="Phobius"/>
    </source>
</evidence>
<dbReference type="RefSeq" id="XP_066087471.1">
    <property type="nucleotide sequence ID" value="XM_066231374.1"/>
</dbReference>
<feature type="transmembrane region" description="Helical" evidence="5">
    <location>
        <begin position="161"/>
        <end position="184"/>
    </location>
</feature>
<feature type="transmembrane region" description="Helical" evidence="5">
    <location>
        <begin position="240"/>
        <end position="259"/>
    </location>
</feature>
<evidence type="ECO:0000313" key="7">
    <source>
        <dbReference type="EMBL" id="WWD09504.1"/>
    </source>
</evidence>
<keyword evidence="2 5" id="KW-0812">Transmembrane</keyword>
<feature type="signal peptide" evidence="6">
    <location>
        <begin position="1"/>
        <end position="32"/>
    </location>
</feature>
<evidence type="ECO:0000313" key="8">
    <source>
        <dbReference type="Proteomes" id="UP001358614"/>
    </source>
</evidence>
<keyword evidence="8" id="KW-1185">Reference proteome</keyword>
<proteinExistence type="predicted"/>
<dbReference type="EMBL" id="CP144090">
    <property type="protein sequence ID" value="WWD09504.1"/>
    <property type="molecule type" value="Genomic_DNA"/>
</dbReference>
<feature type="transmembrane region" description="Helical" evidence="5">
    <location>
        <begin position="88"/>
        <end position="108"/>
    </location>
</feature>
<dbReference type="KEGG" id="ker:91106429"/>
<feature type="transmembrane region" description="Helical" evidence="5">
    <location>
        <begin position="114"/>
        <end position="140"/>
    </location>
</feature>
<dbReference type="Pfam" id="PF04479">
    <property type="entry name" value="RTA1"/>
    <property type="match status" value="1"/>
</dbReference>
<feature type="chain" id="PRO_5043668521" description="Integral membrane protein" evidence="6">
    <location>
        <begin position="33"/>
        <end position="343"/>
    </location>
</feature>
<evidence type="ECO:0000256" key="4">
    <source>
        <dbReference type="ARBA" id="ARBA00023136"/>
    </source>
</evidence>
<dbReference type="GO" id="GO:0016020">
    <property type="term" value="C:membrane"/>
    <property type="evidence" value="ECO:0007669"/>
    <property type="project" value="UniProtKB-SubCell"/>
</dbReference>
<name>A0AAX4KU94_9TREE</name>
<protein>
    <recommendedName>
        <fullName evidence="9">Integral membrane protein</fullName>
    </recommendedName>
</protein>
<keyword evidence="3 5" id="KW-1133">Transmembrane helix</keyword>
<dbReference type="AlphaFoldDB" id="A0AAX4KU94"/>
<evidence type="ECO:0000256" key="3">
    <source>
        <dbReference type="ARBA" id="ARBA00022989"/>
    </source>
</evidence>
<keyword evidence="4 5" id="KW-0472">Membrane</keyword>
<evidence type="ECO:0008006" key="9">
    <source>
        <dbReference type="Google" id="ProtNLM"/>
    </source>
</evidence>
<accession>A0AAX4KU94</accession>
<dbReference type="PANTHER" id="PTHR31465:SF1">
    <property type="entry name" value="PROTEIN RTA1-RELATED"/>
    <property type="match status" value="1"/>
</dbReference>
<sequence length="343" mass="39290">MRFTEFVPYPLCSRKPSFFLLGLLPLLTSVRGATDCDAIDPFEDPKNDTCNPLRYIPNKAGNIIVAEFFTHSAFFILLCYIHRPIRWFLVLLIGSVTHSIGLWLRLGIRALPHSIGFVVVEEVLVVLSPCAYLAALYVLLGRITQHLDGAKYLRPIKPEKVAKIFVWSDVITFLIQGNASGLLSNDNPTVVTAARYAILVGLVLQFISFLFFCYLVVIFFYRVRKEAPQLYRLRRWKRLYLALMFTCIAMLVRSIYRIAEYAQNHPGYLYTHEVYFFTLDCLPMWLVISTYVVFWPGRYLTDDTKIRPSILDGVPVDNTVMLDTLGEEGRRRLDSESVGQAGH</sequence>
<evidence type="ECO:0000256" key="2">
    <source>
        <dbReference type="ARBA" id="ARBA00022692"/>
    </source>
</evidence>
<feature type="transmembrane region" description="Helical" evidence="5">
    <location>
        <begin position="196"/>
        <end position="220"/>
    </location>
</feature>
<keyword evidence="6" id="KW-0732">Signal</keyword>
<dbReference type="Proteomes" id="UP001358614">
    <property type="component" value="Chromosome 2"/>
</dbReference>
<evidence type="ECO:0000256" key="1">
    <source>
        <dbReference type="ARBA" id="ARBA00004141"/>
    </source>
</evidence>
<dbReference type="InterPro" id="IPR007568">
    <property type="entry name" value="RTA1"/>
</dbReference>
<dbReference type="PANTHER" id="PTHR31465">
    <property type="entry name" value="PROTEIN RTA1-RELATED"/>
    <property type="match status" value="1"/>
</dbReference>
<feature type="transmembrane region" description="Helical" evidence="5">
    <location>
        <begin position="63"/>
        <end position="81"/>
    </location>
</feature>
<feature type="transmembrane region" description="Helical" evidence="5">
    <location>
        <begin position="274"/>
        <end position="295"/>
    </location>
</feature>